<evidence type="ECO:0000256" key="1">
    <source>
        <dbReference type="SAM" id="Phobius"/>
    </source>
</evidence>
<dbReference type="InterPro" id="IPR012373">
    <property type="entry name" value="Ferrdict_sens_TM"/>
</dbReference>
<keyword evidence="1" id="KW-1133">Transmembrane helix</keyword>
<gene>
    <name evidence="5" type="ORF">DXA50_12325</name>
</gene>
<organism evidence="5 6">
    <name type="scientific">Butyricimonas virosa</name>
    <dbReference type="NCBI Taxonomy" id="544645"/>
    <lineage>
        <taxon>Bacteria</taxon>
        <taxon>Pseudomonadati</taxon>
        <taxon>Bacteroidota</taxon>
        <taxon>Bacteroidia</taxon>
        <taxon>Bacteroidales</taxon>
        <taxon>Odoribacteraceae</taxon>
        <taxon>Butyricimonas</taxon>
    </lineage>
</organism>
<dbReference type="InterPro" id="IPR032508">
    <property type="entry name" value="FecR_C"/>
</dbReference>
<evidence type="ECO:0000313" key="5">
    <source>
        <dbReference type="EMBL" id="RGY15915.1"/>
    </source>
</evidence>
<dbReference type="Gene3D" id="3.55.50.30">
    <property type="match status" value="1"/>
</dbReference>
<sequence>METWNEIDEWVDRYVRGDLSGEDRAALMKWLEASPEHAKQFRKMLQAEMRVSAVGKWQRLDQTRERVWERITPALVDRKRRLYLWGMRVAAIVLILVGVSFLWQLRKEPVKNLETVASLMQVESGSPRAILKFDNGEQIELRDGETKNIALVSGVKVMQDSLGGVKFEDKSIGREEAVTYNTIVVPEKGEYFVVLSDGTKVWMNSGSELSFPTRFGENEREVKLKGEAYFEVEANPRKPFYVCMGRAKVRVLGTAFNVMAYQDDRQMEVALLHGKVSFDISQKEYLLVPGEIATCNRLTGETSIRKGNVNAIVDWKSGRFTFEDMSLEDLVVKLRRWYGVEFEFKDERAKQLRFSGAVTRYRNLDYILNMISKTTEVEFLEGNNKVVVRIKDRK</sequence>
<feature type="domain" description="FecR N-terminal" evidence="3">
    <location>
        <begin position="9"/>
        <end position="45"/>
    </location>
</feature>
<evidence type="ECO:0000259" key="4">
    <source>
        <dbReference type="Pfam" id="PF16344"/>
    </source>
</evidence>
<feature type="domain" description="FecR protein" evidence="2">
    <location>
        <begin position="182"/>
        <end position="276"/>
    </location>
</feature>
<dbReference type="GO" id="GO:0016989">
    <property type="term" value="F:sigma factor antagonist activity"/>
    <property type="evidence" value="ECO:0007669"/>
    <property type="project" value="TreeGrafter"/>
</dbReference>
<protein>
    <submittedName>
        <fullName evidence="5">DUF4974 domain-containing protein</fullName>
    </submittedName>
</protein>
<reference evidence="5 6" key="1">
    <citation type="submission" date="2018-08" db="EMBL/GenBank/DDBJ databases">
        <title>A genome reference for cultivated species of the human gut microbiota.</title>
        <authorList>
            <person name="Zou Y."/>
            <person name="Xue W."/>
            <person name="Luo G."/>
        </authorList>
    </citation>
    <scope>NUCLEOTIDE SEQUENCE [LARGE SCALE GENOMIC DNA]</scope>
    <source>
        <strain evidence="5 6">OF02-7</strain>
    </source>
</reference>
<evidence type="ECO:0000313" key="6">
    <source>
        <dbReference type="Proteomes" id="UP000286063"/>
    </source>
</evidence>
<dbReference type="Pfam" id="PF16344">
    <property type="entry name" value="FecR_C"/>
    <property type="match status" value="1"/>
</dbReference>
<dbReference type="PANTHER" id="PTHR30273">
    <property type="entry name" value="PERIPLASMIC SIGNAL SENSOR AND SIGMA FACTOR ACTIVATOR FECR-RELATED"/>
    <property type="match status" value="1"/>
</dbReference>
<dbReference type="Gene3D" id="2.60.120.1440">
    <property type="match status" value="1"/>
</dbReference>
<evidence type="ECO:0000259" key="3">
    <source>
        <dbReference type="Pfam" id="PF16220"/>
    </source>
</evidence>
<evidence type="ECO:0000259" key="2">
    <source>
        <dbReference type="Pfam" id="PF04773"/>
    </source>
</evidence>
<name>A0A413ILP4_9BACT</name>
<dbReference type="RefSeq" id="WP_117775163.1">
    <property type="nucleotide sequence ID" value="NZ_CAUGOG010000021.1"/>
</dbReference>
<dbReference type="OrthoDB" id="1096341at2"/>
<keyword evidence="1" id="KW-0472">Membrane</keyword>
<proteinExistence type="predicted"/>
<dbReference type="AlphaFoldDB" id="A0A413ILP4"/>
<keyword evidence="1" id="KW-0812">Transmembrane</keyword>
<dbReference type="InterPro" id="IPR006860">
    <property type="entry name" value="FecR"/>
</dbReference>
<dbReference type="PANTHER" id="PTHR30273:SF2">
    <property type="entry name" value="PROTEIN FECR"/>
    <property type="match status" value="1"/>
</dbReference>
<accession>A0A413ILP4</accession>
<comment type="caution">
    <text evidence="5">The sequence shown here is derived from an EMBL/GenBank/DDBJ whole genome shotgun (WGS) entry which is preliminary data.</text>
</comment>
<dbReference type="Proteomes" id="UP000286063">
    <property type="component" value="Unassembled WGS sequence"/>
</dbReference>
<dbReference type="InterPro" id="IPR032623">
    <property type="entry name" value="FecR_N"/>
</dbReference>
<dbReference type="EMBL" id="QSCR01000022">
    <property type="protein sequence ID" value="RGY15915.1"/>
    <property type="molecule type" value="Genomic_DNA"/>
</dbReference>
<feature type="domain" description="Protein FecR C-terminal" evidence="4">
    <location>
        <begin position="319"/>
        <end position="387"/>
    </location>
</feature>
<dbReference type="Pfam" id="PF16220">
    <property type="entry name" value="DUF4880"/>
    <property type="match status" value="1"/>
</dbReference>
<dbReference type="Pfam" id="PF04773">
    <property type="entry name" value="FecR"/>
    <property type="match status" value="1"/>
</dbReference>
<feature type="transmembrane region" description="Helical" evidence="1">
    <location>
        <begin position="82"/>
        <end position="103"/>
    </location>
</feature>